<comment type="caution">
    <text evidence="3">The sequence shown here is derived from an EMBL/GenBank/DDBJ whole genome shotgun (WGS) entry which is preliminary data.</text>
</comment>
<keyword evidence="2" id="KW-0732">Signal</keyword>
<dbReference type="EMBL" id="CM031837">
    <property type="protein sequence ID" value="KAG6679646.1"/>
    <property type="molecule type" value="Genomic_DNA"/>
</dbReference>
<accession>A0A922D9W1</accession>
<proteinExistence type="predicted"/>
<keyword evidence="1" id="KW-1133">Transmembrane helix</keyword>
<organism evidence="3 4">
    <name type="scientific">Carya illinoinensis</name>
    <name type="common">Pecan</name>
    <dbReference type="NCBI Taxonomy" id="32201"/>
    <lineage>
        <taxon>Eukaryota</taxon>
        <taxon>Viridiplantae</taxon>
        <taxon>Streptophyta</taxon>
        <taxon>Embryophyta</taxon>
        <taxon>Tracheophyta</taxon>
        <taxon>Spermatophyta</taxon>
        <taxon>Magnoliopsida</taxon>
        <taxon>eudicotyledons</taxon>
        <taxon>Gunneridae</taxon>
        <taxon>Pentapetalae</taxon>
        <taxon>rosids</taxon>
        <taxon>fabids</taxon>
        <taxon>Fagales</taxon>
        <taxon>Juglandaceae</taxon>
        <taxon>Carya</taxon>
    </lineage>
</organism>
<reference evidence="3" key="1">
    <citation type="submission" date="2021-01" db="EMBL/GenBank/DDBJ databases">
        <authorList>
            <person name="Lovell J.T."/>
            <person name="Bentley N."/>
            <person name="Bhattarai G."/>
            <person name="Jenkins J.W."/>
            <person name="Sreedasyam A."/>
            <person name="Alarcon Y."/>
            <person name="Bock C."/>
            <person name="Boston L."/>
            <person name="Carlson J."/>
            <person name="Cervantes K."/>
            <person name="Clermont K."/>
            <person name="Krom N."/>
            <person name="Kubenka K."/>
            <person name="Mamidi S."/>
            <person name="Mattison C."/>
            <person name="Monteros M."/>
            <person name="Pisani C."/>
            <person name="Plott C."/>
            <person name="Rajasekar S."/>
            <person name="Rhein H.S."/>
            <person name="Rohla C."/>
            <person name="Song M."/>
            <person name="Hilaire R.S."/>
            <person name="Shu S."/>
            <person name="Wells L."/>
            <person name="Wang X."/>
            <person name="Webber J."/>
            <person name="Heerema R.J."/>
            <person name="Klein P."/>
            <person name="Conner P."/>
            <person name="Grauke L."/>
            <person name="Grimwood J."/>
            <person name="Schmutz J."/>
            <person name="Randall J.J."/>
        </authorList>
    </citation>
    <scope>NUCLEOTIDE SEQUENCE</scope>
    <source>
        <tissue evidence="3">Leaf</tissue>
    </source>
</reference>
<feature type="chain" id="PRO_5036849811" description="Transmembrane protein" evidence="2">
    <location>
        <begin position="31"/>
        <end position="71"/>
    </location>
</feature>
<dbReference type="AlphaFoldDB" id="A0A922D9W1"/>
<protein>
    <recommendedName>
        <fullName evidence="5">Transmembrane protein</fullName>
    </recommendedName>
</protein>
<feature type="transmembrane region" description="Helical" evidence="1">
    <location>
        <begin position="46"/>
        <end position="69"/>
    </location>
</feature>
<keyword evidence="1" id="KW-0812">Transmembrane</keyword>
<evidence type="ECO:0000256" key="1">
    <source>
        <dbReference type="SAM" id="Phobius"/>
    </source>
</evidence>
<evidence type="ECO:0000313" key="3">
    <source>
        <dbReference type="EMBL" id="KAG6679646.1"/>
    </source>
</evidence>
<keyword evidence="1" id="KW-0472">Membrane</keyword>
<evidence type="ECO:0000313" key="4">
    <source>
        <dbReference type="Proteomes" id="UP000811246"/>
    </source>
</evidence>
<evidence type="ECO:0008006" key="5">
    <source>
        <dbReference type="Google" id="ProtNLM"/>
    </source>
</evidence>
<dbReference type="PANTHER" id="PTHR33659">
    <property type="entry name" value="PROTEIN, PUTATIVE-RELATED-RELATED"/>
    <property type="match status" value="1"/>
</dbReference>
<name>A0A922D9W1_CARIL</name>
<evidence type="ECO:0000256" key="2">
    <source>
        <dbReference type="SAM" id="SignalP"/>
    </source>
</evidence>
<sequence length="71" mass="7334">MAQRFSTLALATLFAVVAMFFTFAPSSVLAQEFAPAPAPSLEKGAAAYSAPLSGAVLSVSLFLSVLALLKR</sequence>
<dbReference type="PANTHER" id="PTHR33659:SF1">
    <property type="entry name" value="PROTEIN, PUTATIVE-RELATED"/>
    <property type="match status" value="1"/>
</dbReference>
<feature type="signal peptide" evidence="2">
    <location>
        <begin position="1"/>
        <end position="30"/>
    </location>
</feature>
<dbReference type="Proteomes" id="UP000811246">
    <property type="component" value="Chromosome 13"/>
</dbReference>
<gene>
    <name evidence="3" type="ORF">I3842_13G003500</name>
</gene>